<proteinExistence type="predicted"/>
<feature type="region of interest" description="Disordered" evidence="1">
    <location>
        <begin position="1"/>
        <end position="21"/>
    </location>
</feature>
<keyword evidence="3" id="KW-1185">Reference proteome</keyword>
<name>A0A0D0AQI1_9AGAM</name>
<protein>
    <submittedName>
        <fullName evidence="2">Uncharacterized protein</fullName>
    </submittedName>
</protein>
<evidence type="ECO:0000313" key="2">
    <source>
        <dbReference type="EMBL" id="KIK34268.1"/>
    </source>
</evidence>
<sequence length="53" mass="6065">MGDNRIRLIMSSSSEVQTRPRALTPPVFFSRRQEDLDIKTIRLGSNQSLVESM</sequence>
<evidence type="ECO:0000256" key="1">
    <source>
        <dbReference type="SAM" id="MobiDB-lite"/>
    </source>
</evidence>
<dbReference type="Proteomes" id="UP000054485">
    <property type="component" value="Unassembled WGS sequence"/>
</dbReference>
<accession>A0A0D0AQI1</accession>
<dbReference type="AlphaFoldDB" id="A0A0D0AQI1"/>
<gene>
    <name evidence="2" type="ORF">CY34DRAFT_813042</name>
</gene>
<reference evidence="2 3" key="1">
    <citation type="submission" date="2014-04" db="EMBL/GenBank/DDBJ databases">
        <authorList>
            <consortium name="DOE Joint Genome Institute"/>
            <person name="Kuo A."/>
            <person name="Ruytinx J."/>
            <person name="Rineau F."/>
            <person name="Colpaert J."/>
            <person name="Kohler A."/>
            <person name="Nagy L.G."/>
            <person name="Floudas D."/>
            <person name="Copeland A."/>
            <person name="Barry K.W."/>
            <person name="Cichocki N."/>
            <person name="Veneault-Fourrey C."/>
            <person name="LaButti K."/>
            <person name="Lindquist E.A."/>
            <person name="Lipzen A."/>
            <person name="Lundell T."/>
            <person name="Morin E."/>
            <person name="Murat C."/>
            <person name="Sun H."/>
            <person name="Tunlid A."/>
            <person name="Henrissat B."/>
            <person name="Grigoriev I.V."/>
            <person name="Hibbett D.S."/>
            <person name="Martin F."/>
            <person name="Nordberg H.P."/>
            <person name="Cantor M.N."/>
            <person name="Hua S.X."/>
        </authorList>
    </citation>
    <scope>NUCLEOTIDE SEQUENCE [LARGE SCALE GENOMIC DNA]</scope>
    <source>
        <strain evidence="2 3">UH-Slu-Lm8-n1</strain>
    </source>
</reference>
<reference evidence="3" key="2">
    <citation type="submission" date="2015-01" db="EMBL/GenBank/DDBJ databases">
        <title>Evolutionary Origins and Diversification of the Mycorrhizal Mutualists.</title>
        <authorList>
            <consortium name="DOE Joint Genome Institute"/>
            <consortium name="Mycorrhizal Genomics Consortium"/>
            <person name="Kohler A."/>
            <person name="Kuo A."/>
            <person name="Nagy L.G."/>
            <person name="Floudas D."/>
            <person name="Copeland A."/>
            <person name="Barry K.W."/>
            <person name="Cichocki N."/>
            <person name="Veneault-Fourrey C."/>
            <person name="LaButti K."/>
            <person name="Lindquist E.A."/>
            <person name="Lipzen A."/>
            <person name="Lundell T."/>
            <person name="Morin E."/>
            <person name="Murat C."/>
            <person name="Riley R."/>
            <person name="Ohm R."/>
            <person name="Sun H."/>
            <person name="Tunlid A."/>
            <person name="Henrissat B."/>
            <person name="Grigoriev I.V."/>
            <person name="Hibbett D.S."/>
            <person name="Martin F."/>
        </authorList>
    </citation>
    <scope>NUCLEOTIDE SEQUENCE [LARGE SCALE GENOMIC DNA]</scope>
    <source>
        <strain evidence="3">UH-Slu-Lm8-n1</strain>
    </source>
</reference>
<evidence type="ECO:0000313" key="3">
    <source>
        <dbReference type="Proteomes" id="UP000054485"/>
    </source>
</evidence>
<organism evidence="2 3">
    <name type="scientific">Suillus luteus UH-Slu-Lm8-n1</name>
    <dbReference type="NCBI Taxonomy" id="930992"/>
    <lineage>
        <taxon>Eukaryota</taxon>
        <taxon>Fungi</taxon>
        <taxon>Dikarya</taxon>
        <taxon>Basidiomycota</taxon>
        <taxon>Agaricomycotina</taxon>
        <taxon>Agaricomycetes</taxon>
        <taxon>Agaricomycetidae</taxon>
        <taxon>Boletales</taxon>
        <taxon>Suillineae</taxon>
        <taxon>Suillaceae</taxon>
        <taxon>Suillus</taxon>
    </lineage>
</organism>
<dbReference type="HOGENOM" id="CLU_3070283_0_0_1"/>
<dbReference type="EMBL" id="KN835782">
    <property type="protein sequence ID" value="KIK34268.1"/>
    <property type="molecule type" value="Genomic_DNA"/>
</dbReference>
<dbReference type="InParanoid" id="A0A0D0AQI1"/>